<dbReference type="GO" id="GO:0003729">
    <property type="term" value="F:mRNA binding"/>
    <property type="evidence" value="ECO:0007669"/>
    <property type="project" value="TreeGrafter"/>
</dbReference>
<dbReference type="Proteomes" id="UP000295164">
    <property type="component" value="Unassembled WGS sequence"/>
</dbReference>
<proteinExistence type="predicted"/>
<dbReference type="OrthoDB" id="9798855at2"/>
<protein>
    <submittedName>
        <fullName evidence="3">RNA-binding protein</fullName>
    </submittedName>
</protein>
<dbReference type="InterPro" id="IPR000504">
    <property type="entry name" value="RRM_dom"/>
</dbReference>
<evidence type="ECO:0000313" key="3">
    <source>
        <dbReference type="EMBL" id="TCZ63419.1"/>
    </source>
</evidence>
<evidence type="ECO:0000256" key="1">
    <source>
        <dbReference type="ARBA" id="ARBA00022884"/>
    </source>
</evidence>
<sequence>MKIYIANFNGAVTCADLRAFVAPFGIATHSEIALDACTGNSRGFGFVTMDDTEAKAAIDTLHNSLWNGHRITLQEVTVQRRTFRAPSSAAGTIPPGIY</sequence>
<keyword evidence="1" id="KW-0694">RNA-binding</keyword>
<dbReference type="Gene3D" id="3.30.70.330">
    <property type="match status" value="1"/>
</dbReference>
<feature type="domain" description="RRM" evidence="2">
    <location>
        <begin position="1"/>
        <end position="78"/>
    </location>
</feature>
<reference evidence="3 4" key="1">
    <citation type="submission" date="2019-03" db="EMBL/GenBank/DDBJ databases">
        <authorList>
            <person name="Kim M.K.M."/>
        </authorList>
    </citation>
    <scope>NUCLEOTIDE SEQUENCE [LARGE SCALE GENOMIC DNA]</scope>
    <source>
        <strain evidence="3 4">17J68-15</strain>
    </source>
</reference>
<dbReference type="InterPro" id="IPR012677">
    <property type="entry name" value="Nucleotide-bd_a/b_plait_sf"/>
</dbReference>
<name>A0A4R4DP84_9BACT</name>
<comment type="caution">
    <text evidence="3">The sequence shown here is derived from an EMBL/GenBank/DDBJ whole genome shotgun (WGS) entry which is preliminary data.</text>
</comment>
<evidence type="ECO:0000313" key="4">
    <source>
        <dbReference type="Proteomes" id="UP000295164"/>
    </source>
</evidence>
<evidence type="ECO:0000259" key="2">
    <source>
        <dbReference type="PROSITE" id="PS50102"/>
    </source>
</evidence>
<keyword evidence="4" id="KW-1185">Reference proteome</keyword>
<dbReference type="Pfam" id="PF00076">
    <property type="entry name" value="RRM_1"/>
    <property type="match status" value="1"/>
</dbReference>
<dbReference type="PROSITE" id="PS50102">
    <property type="entry name" value="RRM"/>
    <property type="match status" value="1"/>
</dbReference>
<gene>
    <name evidence="3" type="ORF">E0486_18660</name>
</gene>
<dbReference type="SMART" id="SM00360">
    <property type="entry name" value="RRM"/>
    <property type="match status" value="1"/>
</dbReference>
<organism evidence="3 4">
    <name type="scientific">Flaviaesturariibacter aridisoli</name>
    <dbReference type="NCBI Taxonomy" id="2545761"/>
    <lineage>
        <taxon>Bacteria</taxon>
        <taxon>Pseudomonadati</taxon>
        <taxon>Bacteroidota</taxon>
        <taxon>Chitinophagia</taxon>
        <taxon>Chitinophagales</taxon>
        <taxon>Chitinophagaceae</taxon>
        <taxon>Flaviaestuariibacter</taxon>
    </lineage>
</organism>
<accession>A0A4R4DP84</accession>
<dbReference type="InterPro" id="IPR050502">
    <property type="entry name" value="Euk_RNA-bind_prot"/>
</dbReference>
<dbReference type="EMBL" id="SKFH01000084">
    <property type="protein sequence ID" value="TCZ63419.1"/>
    <property type="molecule type" value="Genomic_DNA"/>
</dbReference>
<dbReference type="AlphaFoldDB" id="A0A4R4DP84"/>
<dbReference type="InterPro" id="IPR035979">
    <property type="entry name" value="RBD_domain_sf"/>
</dbReference>
<dbReference type="PANTHER" id="PTHR48025">
    <property type="entry name" value="OS02G0815200 PROTEIN"/>
    <property type="match status" value="1"/>
</dbReference>
<dbReference type="SUPFAM" id="SSF54928">
    <property type="entry name" value="RNA-binding domain, RBD"/>
    <property type="match status" value="1"/>
</dbReference>
<dbReference type="RefSeq" id="WP_131854599.1">
    <property type="nucleotide sequence ID" value="NZ_SKFH01000084.1"/>
</dbReference>
<dbReference type="PANTHER" id="PTHR48025:SF1">
    <property type="entry name" value="RRM DOMAIN-CONTAINING PROTEIN"/>
    <property type="match status" value="1"/>
</dbReference>